<evidence type="ECO:0000256" key="2">
    <source>
        <dbReference type="SAM" id="SignalP"/>
    </source>
</evidence>
<dbReference type="NCBIfam" id="TIGR04183">
    <property type="entry name" value="Por_Secre_tail"/>
    <property type="match status" value="1"/>
</dbReference>
<name>A0ABV5GDP4_9FLAO</name>
<feature type="signal peptide" evidence="2">
    <location>
        <begin position="1"/>
        <end position="20"/>
    </location>
</feature>
<keyword evidence="1 2" id="KW-0732">Signal</keyword>
<organism evidence="4 5">
    <name type="scientific">Flavobacterium paronense</name>
    <dbReference type="NCBI Taxonomy" id="1392775"/>
    <lineage>
        <taxon>Bacteria</taxon>
        <taxon>Pseudomonadati</taxon>
        <taxon>Bacteroidota</taxon>
        <taxon>Flavobacteriia</taxon>
        <taxon>Flavobacteriales</taxon>
        <taxon>Flavobacteriaceae</taxon>
        <taxon>Flavobacterium</taxon>
    </lineage>
</organism>
<dbReference type="Pfam" id="PF18962">
    <property type="entry name" value="Por_Secre_tail"/>
    <property type="match status" value="1"/>
</dbReference>
<dbReference type="EMBL" id="JBHMFB010000016">
    <property type="protein sequence ID" value="MFB9089179.1"/>
    <property type="molecule type" value="Genomic_DNA"/>
</dbReference>
<evidence type="ECO:0000256" key="1">
    <source>
        <dbReference type="ARBA" id="ARBA00022729"/>
    </source>
</evidence>
<keyword evidence="5" id="KW-1185">Reference proteome</keyword>
<evidence type="ECO:0000313" key="5">
    <source>
        <dbReference type="Proteomes" id="UP001589576"/>
    </source>
</evidence>
<dbReference type="Proteomes" id="UP001589576">
    <property type="component" value="Unassembled WGS sequence"/>
</dbReference>
<evidence type="ECO:0000313" key="4">
    <source>
        <dbReference type="EMBL" id="MFB9089179.1"/>
    </source>
</evidence>
<comment type="caution">
    <text evidence="4">The sequence shown here is derived from an EMBL/GenBank/DDBJ whole genome shotgun (WGS) entry which is preliminary data.</text>
</comment>
<feature type="chain" id="PRO_5047026921" evidence="2">
    <location>
        <begin position="21"/>
        <end position="605"/>
    </location>
</feature>
<feature type="domain" description="Secretion system C-terminal sorting" evidence="3">
    <location>
        <begin position="536"/>
        <end position="602"/>
    </location>
</feature>
<reference evidence="4 5" key="1">
    <citation type="submission" date="2024-09" db="EMBL/GenBank/DDBJ databases">
        <authorList>
            <person name="Sun Q."/>
            <person name="Mori K."/>
        </authorList>
    </citation>
    <scope>NUCLEOTIDE SEQUENCE [LARGE SCALE GENOMIC DNA]</scope>
    <source>
        <strain evidence="4 5">CECT 8460</strain>
    </source>
</reference>
<protein>
    <submittedName>
        <fullName evidence="4">T9SS type A sorting domain-containing protein</fullName>
    </submittedName>
</protein>
<accession>A0ABV5GDP4</accession>
<evidence type="ECO:0000259" key="3">
    <source>
        <dbReference type="Pfam" id="PF18962"/>
    </source>
</evidence>
<proteinExistence type="predicted"/>
<dbReference type="InterPro" id="IPR026444">
    <property type="entry name" value="Secre_tail"/>
</dbReference>
<dbReference type="RefSeq" id="WP_290286141.1">
    <property type="nucleotide sequence ID" value="NZ_JAUFQN010000019.1"/>
</dbReference>
<gene>
    <name evidence="4" type="ORF">ACFFUU_06180</name>
</gene>
<sequence length="605" mass="66153">MKKIVFLLLCLLLNFTPSIAQIFVKDNTLVYNKGSVVYSTGNIDLNGVNSKFYLRNEGQFVQGTTGLSTNTGLGELSVYQEGTVNNFSYNYWCSPVGIQSATIPNQEFGITMLKVPTTNIASNSSTASTSYNGFSSAGALAIAPFWIFKYTTDTSYSGWVHAYSNTTIKAGEGFTMKGTSGSDGTDVGEKTTLGAVIVNNPGSAQRYDFRGRPNDGNITVGVGLDKFTLTGNPYPSALDVSKFLLDSGNTDIVATAYYWEQDKTVNSHLLLAYQGGYGTFAPGTGAPGDFGVYTPPFFVKYDNSGNPLATPPVTSPLTLERRYAPIGQGFLVKGKATGSPTSVTIKNAHREYYKESGTYSDFEKQWGSSSNHNQDVGINTISHIRLNIIVNNSGTRQIALTFFPTATDDVDRGIDGLSPDIMTRDAYFFLNNERYVIEGISFDENKRVPLGVDATDNTSFKFSLAQLMNFDEAQPIYIYDDLDGSYHNLKDGDYEVTVPTGIYNNRFQMTFKDSTLGIPSLIKESIMVVQNNTSQLLTVLNPNLMDINKVTIYDIAGKLLLNNDKLQAKASYEFSTASYSTGVYLVKLQTVDGKSKVQKIIIDSK</sequence>